<dbReference type="Gene3D" id="3.40.710.10">
    <property type="entry name" value="DD-peptidase/beta-lactamase superfamily"/>
    <property type="match status" value="1"/>
</dbReference>
<dbReference type="PANTHER" id="PTHR43283:SF15">
    <property type="entry name" value="CONSERVED PROTEIN"/>
    <property type="match status" value="1"/>
</dbReference>
<evidence type="ECO:0000313" key="3">
    <source>
        <dbReference type="EMBL" id="PIB81005.1"/>
    </source>
</evidence>
<dbReference type="GO" id="GO:0016787">
    <property type="term" value="F:hydrolase activity"/>
    <property type="evidence" value="ECO:0007669"/>
    <property type="project" value="UniProtKB-KW"/>
</dbReference>
<dbReference type="InterPro" id="IPR050789">
    <property type="entry name" value="Diverse_Enzym_Activities"/>
</dbReference>
<dbReference type="RefSeq" id="WP_062540977.1">
    <property type="nucleotide sequence ID" value="NZ_BBUN01000298.1"/>
</dbReference>
<dbReference type="Pfam" id="PF00144">
    <property type="entry name" value="Beta-lactamase"/>
    <property type="match status" value="1"/>
</dbReference>
<dbReference type="STRING" id="28045.AWB95_12590"/>
<feature type="domain" description="Beta-lactamase-related" evidence="1">
    <location>
        <begin position="36"/>
        <end position="253"/>
    </location>
</feature>
<name>A0A1X1RQX0_MYCCE</name>
<dbReference type="Proteomes" id="UP000193907">
    <property type="component" value="Unassembled WGS sequence"/>
</dbReference>
<reference evidence="3 5" key="2">
    <citation type="journal article" date="2017" name="Infect. Genet. Evol.">
        <title>The new phylogeny of the genus Mycobacterium: The old and the news.</title>
        <authorList>
            <person name="Tortoli E."/>
            <person name="Fedrizzi T."/>
            <person name="Meehan C.J."/>
            <person name="Trovato A."/>
            <person name="Grottola A."/>
            <person name="Giacobazzi E."/>
            <person name="Serpini G.F."/>
            <person name="Tagliazucchi S."/>
            <person name="Fabio A."/>
            <person name="Bettua C."/>
            <person name="Bertorelli R."/>
            <person name="Frascaro F."/>
            <person name="De Sanctis V."/>
            <person name="Pecorari M."/>
            <person name="Jousson O."/>
            <person name="Segata N."/>
            <person name="Cirillo D.M."/>
        </authorList>
    </citation>
    <scope>NUCLEOTIDE SEQUENCE [LARGE SCALE GENOMIC DNA]</scope>
    <source>
        <strain evidence="3 5">NCTC 12882</strain>
    </source>
</reference>
<evidence type="ECO:0000313" key="2">
    <source>
        <dbReference type="EMBL" id="ORV12729.1"/>
    </source>
</evidence>
<dbReference type="SUPFAM" id="SSF56601">
    <property type="entry name" value="beta-lactamase/transpeptidase-like"/>
    <property type="match status" value="1"/>
</dbReference>
<keyword evidence="4" id="KW-1185">Reference proteome</keyword>
<evidence type="ECO:0000259" key="1">
    <source>
        <dbReference type="Pfam" id="PF00144"/>
    </source>
</evidence>
<gene>
    <name evidence="2" type="ORF">AWB95_12590</name>
    <name evidence="3" type="ORF">CQY23_01955</name>
</gene>
<evidence type="ECO:0000313" key="4">
    <source>
        <dbReference type="Proteomes" id="UP000193907"/>
    </source>
</evidence>
<proteinExistence type="predicted"/>
<reference evidence="2 4" key="1">
    <citation type="submission" date="2016-01" db="EMBL/GenBank/DDBJ databases">
        <title>The new phylogeny of the genus Mycobacterium.</title>
        <authorList>
            <person name="Tarcisio F."/>
            <person name="Conor M."/>
            <person name="Antonella G."/>
            <person name="Elisabetta G."/>
            <person name="Giulia F.S."/>
            <person name="Sara T."/>
            <person name="Anna F."/>
            <person name="Clotilde B."/>
            <person name="Roberto B."/>
            <person name="Veronica D.S."/>
            <person name="Fabio R."/>
            <person name="Monica P."/>
            <person name="Olivier J."/>
            <person name="Enrico T."/>
            <person name="Nicola S."/>
        </authorList>
    </citation>
    <scope>NUCLEOTIDE SEQUENCE [LARGE SCALE GENOMIC DNA]</scope>
    <source>
        <strain evidence="2 4">DSM 44243</strain>
    </source>
</reference>
<dbReference type="InterPro" id="IPR001466">
    <property type="entry name" value="Beta-lactam-related"/>
</dbReference>
<dbReference type="AlphaFoldDB" id="A0A1X1RQX0"/>
<dbReference type="EMBL" id="LQOM01000028">
    <property type="protein sequence ID" value="ORV12729.1"/>
    <property type="molecule type" value="Genomic_DNA"/>
</dbReference>
<accession>A0A1X1RQX0</accession>
<dbReference type="EMBL" id="PDKV01000001">
    <property type="protein sequence ID" value="PIB81005.1"/>
    <property type="molecule type" value="Genomic_DNA"/>
</dbReference>
<keyword evidence="2" id="KW-0378">Hydrolase</keyword>
<organism evidence="2 4">
    <name type="scientific">Mycobacterium celatum</name>
    <dbReference type="NCBI Taxonomy" id="28045"/>
    <lineage>
        <taxon>Bacteria</taxon>
        <taxon>Bacillati</taxon>
        <taxon>Actinomycetota</taxon>
        <taxon>Actinomycetes</taxon>
        <taxon>Mycobacteriales</taxon>
        <taxon>Mycobacteriaceae</taxon>
        <taxon>Mycobacterium</taxon>
    </lineage>
</organism>
<comment type="caution">
    <text evidence="2">The sequence shown here is derived from an EMBL/GenBank/DDBJ whole genome shotgun (WGS) entry which is preliminary data.</text>
</comment>
<dbReference type="Proteomes" id="UP000230971">
    <property type="component" value="Unassembled WGS sequence"/>
</dbReference>
<dbReference type="InterPro" id="IPR012338">
    <property type="entry name" value="Beta-lactam/transpept-like"/>
</dbReference>
<dbReference type="OrthoDB" id="3336932at2"/>
<dbReference type="PANTHER" id="PTHR43283">
    <property type="entry name" value="BETA-LACTAMASE-RELATED"/>
    <property type="match status" value="1"/>
</dbReference>
<sequence>MAALDALDDWPVTLAAAAVVGPSGVLATHGDTGREFVLASVTKLLVARAVQVAIEEGVAELDTPAGPPGSTVRHLLAHASGLAMHSDHILAKPGTRRMYSNQGFTVLAETVEQASGIEFTQYLTEAVFEPLGMADTRLDGGADAAGFGATSTVADLAAFAADLLRPTTVSAPMHAEATCVQFPGLDGVLPGYGVQRPNDWGLGFEIKGSKAPHWTGGKNSSRTYGHFGQSGTFIWADPEAELALVVLTDRDFGEWALPVWPALSDTVISEHRAH</sequence>
<protein>
    <submittedName>
        <fullName evidence="2">Serine hydrolase</fullName>
    </submittedName>
</protein>
<evidence type="ECO:0000313" key="5">
    <source>
        <dbReference type="Proteomes" id="UP000230971"/>
    </source>
</evidence>